<evidence type="ECO:0000313" key="2">
    <source>
        <dbReference type="Proteomes" id="UP000823201"/>
    </source>
</evidence>
<gene>
    <name evidence="1" type="ORF">JOC27_000657</name>
</gene>
<protein>
    <submittedName>
        <fullName evidence="1">Uncharacterized protein</fullName>
    </submittedName>
</protein>
<comment type="caution">
    <text evidence="1">The sequence shown here is derived from an EMBL/GenBank/DDBJ whole genome shotgun (WGS) entry which is preliminary data.</text>
</comment>
<dbReference type="RefSeq" id="WP_205005565.1">
    <property type="nucleotide sequence ID" value="NZ_CBCRXA010000016.1"/>
</dbReference>
<name>A0ABS2Q607_9BACL</name>
<reference evidence="1 2" key="1">
    <citation type="submission" date="2021-01" db="EMBL/GenBank/DDBJ databases">
        <title>Genomic Encyclopedia of Type Strains, Phase IV (KMG-IV): sequencing the most valuable type-strain genomes for metagenomic binning, comparative biology and taxonomic classification.</title>
        <authorList>
            <person name="Goeker M."/>
        </authorList>
    </citation>
    <scope>NUCLEOTIDE SEQUENCE [LARGE SCALE GENOMIC DNA]</scope>
    <source>
        <strain evidence="1 2">DSM 100968</strain>
    </source>
</reference>
<proteinExistence type="predicted"/>
<dbReference type="Proteomes" id="UP000823201">
    <property type="component" value="Unassembled WGS sequence"/>
</dbReference>
<sequence length="50" mass="5551">MGKEVDRKQIGDARTVQADEVLKRSVHNGEIALFSHGEIEKFIGMVKPSV</sequence>
<accession>A0ABS2Q607</accession>
<evidence type="ECO:0000313" key="1">
    <source>
        <dbReference type="EMBL" id="MBM7657216.1"/>
    </source>
</evidence>
<dbReference type="EMBL" id="JAFBEV010000004">
    <property type="protein sequence ID" value="MBM7657216.1"/>
    <property type="molecule type" value="Genomic_DNA"/>
</dbReference>
<organism evidence="1 2">
    <name type="scientific">Sporolactobacillus spathodeae</name>
    <dbReference type="NCBI Taxonomy" id="1465502"/>
    <lineage>
        <taxon>Bacteria</taxon>
        <taxon>Bacillati</taxon>
        <taxon>Bacillota</taxon>
        <taxon>Bacilli</taxon>
        <taxon>Bacillales</taxon>
        <taxon>Sporolactobacillaceae</taxon>
        <taxon>Sporolactobacillus</taxon>
    </lineage>
</organism>
<keyword evidence="2" id="KW-1185">Reference proteome</keyword>